<name>A0A540X6L2_9BACT</name>
<dbReference type="Proteomes" id="UP000315369">
    <property type="component" value="Unassembled WGS sequence"/>
</dbReference>
<sequence>MTETEMKLGLSGPDLPVLVRAMVSRLLPKTSPSALSVDFTDQSPGADWLETRMLKARRRAKAVWAGDSWNFLLVESPVALVAGSHERDARQVLAELAPLPFFLASFASLFSDWKVDGKAYAAPILDDLHYPHGWGCAFRGQGHARLVSRRWLEFGPWRLLKGPDDVSLVQFHDLEADSATALAEAKPGHARMGANAEGGIIRSGYKRKHTFDGFYEPKDKLLRMVIHGRDVSASEMLDACSLRLDGAVGPGQPLTRVAYVFMEPERARAHLHELWLRELECWTIEMGKEVRLDKDYRPTPVKPDWVKVVEAREAGATKR</sequence>
<evidence type="ECO:0000313" key="2">
    <source>
        <dbReference type="Proteomes" id="UP000315369"/>
    </source>
</evidence>
<reference evidence="1 2" key="1">
    <citation type="submission" date="2019-06" db="EMBL/GenBank/DDBJ databases">
        <authorList>
            <person name="Livingstone P."/>
            <person name="Whitworth D."/>
        </authorList>
    </citation>
    <scope>NUCLEOTIDE SEQUENCE [LARGE SCALE GENOMIC DNA]</scope>
    <source>
        <strain evidence="1 2">AM401</strain>
    </source>
</reference>
<dbReference type="OrthoDB" id="9255476at2"/>
<organism evidence="1 2">
    <name type="scientific">Myxococcus llanfairpwllgwyngyllgogerychwyrndrobwllllantysiliogogogochensis</name>
    <dbReference type="NCBI Taxonomy" id="2590453"/>
    <lineage>
        <taxon>Bacteria</taxon>
        <taxon>Pseudomonadati</taxon>
        <taxon>Myxococcota</taxon>
        <taxon>Myxococcia</taxon>
        <taxon>Myxococcales</taxon>
        <taxon>Cystobacterineae</taxon>
        <taxon>Myxococcaceae</taxon>
        <taxon>Myxococcus</taxon>
    </lineage>
</organism>
<dbReference type="EMBL" id="VIFM01000015">
    <property type="protein sequence ID" value="TQF16927.1"/>
    <property type="molecule type" value="Genomic_DNA"/>
</dbReference>
<dbReference type="AlphaFoldDB" id="A0A540X6L2"/>
<comment type="caution">
    <text evidence="1">The sequence shown here is derived from an EMBL/GenBank/DDBJ whole genome shotgun (WGS) entry which is preliminary data.</text>
</comment>
<keyword evidence="2" id="KW-1185">Reference proteome</keyword>
<accession>A0A540X6L2</accession>
<protein>
    <submittedName>
        <fullName evidence="1">Uncharacterized protein</fullName>
    </submittedName>
</protein>
<proteinExistence type="predicted"/>
<gene>
    <name evidence="1" type="ORF">FJV41_05785</name>
</gene>
<dbReference type="RefSeq" id="WP_141641401.1">
    <property type="nucleotide sequence ID" value="NZ_VIFM01000015.1"/>
</dbReference>
<evidence type="ECO:0000313" key="1">
    <source>
        <dbReference type="EMBL" id="TQF16927.1"/>
    </source>
</evidence>